<evidence type="ECO:0000256" key="1">
    <source>
        <dbReference type="SAM" id="MobiDB-lite"/>
    </source>
</evidence>
<dbReference type="Pfam" id="PF25372">
    <property type="entry name" value="DUF7885"/>
    <property type="match status" value="1"/>
</dbReference>
<feature type="domain" description="F-box/LRR-repeat protein 15-like leucin rich repeat" evidence="2">
    <location>
        <begin position="478"/>
        <end position="622"/>
    </location>
</feature>
<dbReference type="GO" id="GO:0019005">
    <property type="term" value="C:SCF ubiquitin ligase complex"/>
    <property type="evidence" value="ECO:0007669"/>
    <property type="project" value="TreeGrafter"/>
</dbReference>
<evidence type="ECO:0000259" key="2">
    <source>
        <dbReference type="Pfam" id="PF25372"/>
    </source>
</evidence>
<dbReference type="FunFam" id="3.80.10.10:FF:001486">
    <property type="entry name" value="DNA repair protein rhp7 isoform A"/>
    <property type="match status" value="1"/>
</dbReference>
<organism evidence="3 4">
    <name type="scientific">Clitoria ternatea</name>
    <name type="common">Butterfly pea</name>
    <dbReference type="NCBI Taxonomy" id="43366"/>
    <lineage>
        <taxon>Eukaryota</taxon>
        <taxon>Viridiplantae</taxon>
        <taxon>Streptophyta</taxon>
        <taxon>Embryophyta</taxon>
        <taxon>Tracheophyta</taxon>
        <taxon>Spermatophyta</taxon>
        <taxon>Magnoliopsida</taxon>
        <taxon>eudicotyledons</taxon>
        <taxon>Gunneridae</taxon>
        <taxon>Pentapetalae</taxon>
        <taxon>rosids</taxon>
        <taxon>fabids</taxon>
        <taxon>Fabales</taxon>
        <taxon>Fabaceae</taxon>
        <taxon>Papilionoideae</taxon>
        <taxon>50 kb inversion clade</taxon>
        <taxon>NPAAA clade</taxon>
        <taxon>indigoferoid/millettioid clade</taxon>
        <taxon>Phaseoleae</taxon>
        <taxon>Clitoria</taxon>
    </lineage>
</organism>
<gene>
    <name evidence="3" type="ORF">RJT34_33057</name>
</gene>
<comment type="caution">
    <text evidence="3">The sequence shown here is derived from an EMBL/GenBank/DDBJ whole genome shotgun (WGS) entry which is preliminary data.</text>
</comment>
<dbReference type="PANTHER" id="PTHR13318">
    <property type="entry name" value="PARTNER OF PAIRED, ISOFORM B-RELATED"/>
    <property type="match status" value="1"/>
</dbReference>
<dbReference type="InterPro" id="IPR032675">
    <property type="entry name" value="LRR_dom_sf"/>
</dbReference>
<dbReference type="SMART" id="SM00367">
    <property type="entry name" value="LRR_CC"/>
    <property type="match status" value="7"/>
</dbReference>
<dbReference type="InterPro" id="IPR006553">
    <property type="entry name" value="Leu-rich_rpt_Cys-con_subtyp"/>
</dbReference>
<feature type="region of interest" description="Disordered" evidence="1">
    <location>
        <begin position="1"/>
        <end position="61"/>
    </location>
</feature>
<proteinExistence type="predicted"/>
<dbReference type="InterPro" id="IPR057207">
    <property type="entry name" value="FBXL15_LRR"/>
</dbReference>
<dbReference type="Gene3D" id="3.80.10.10">
    <property type="entry name" value="Ribonuclease Inhibitor"/>
    <property type="match status" value="2"/>
</dbReference>
<evidence type="ECO:0000313" key="4">
    <source>
        <dbReference type="Proteomes" id="UP001359559"/>
    </source>
</evidence>
<dbReference type="FunFam" id="3.80.10.10:FF:000777">
    <property type="entry name" value="RNI-like superfamily protein"/>
    <property type="match status" value="1"/>
</dbReference>
<feature type="compositionally biased region" description="Polar residues" evidence="1">
    <location>
        <begin position="45"/>
        <end position="58"/>
    </location>
</feature>
<name>A0AAN9EXL0_CLITE</name>
<dbReference type="GO" id="GO:0031146">
    <property type="term" value="P:SCF-dependent proteasomal ubiquitin-dependent protein catabolic process"/>
    <property type="evidence" value="ECO:0007669"/>
    <property type="project" value="TreeGrafter"/>
</dbReference>
<protein>
    <recommendedName>
        <fullName evidence="2">F-box/LRR-repeat protein 15-like leucin rich repeat domain-containing protein</fullName>
    </recommendedName>
</protein>
<keyword evidence="4" id="KW-1185">Reference proteome</keyword>
<accession>A0AAN9EXL0</accession>
<dbReference type="Proteomes" id="UP001359559">
    <property type="component" value="Unassembled WGS sequence"/>
</dbReference>
<sequence>MLPTNPKPKSLISISNPDQNPSPSSIPNSPNQTQNSPNTHAILPNAQSPTHGSTSNTAPPLKREIHDTIDFFNPIDGNAVASAKRTRFNDHDFDAVQSQNPHSQTNTQEEIARRPPLPAEIDFLNNAFREAQLAVNDHDNFDFDREFHHDNNRRYGQLYWEEYRRNQRMKRFRKTAKENASRFAHFEHHVGGDNGQSFVSQRDERIGDYSTPFAAALEAIKRRAVKGFAPASVTSLSTGDGEGKGERFLVPSLQELCLKILADNADAVVSLEGVPDELRHRLSQLLCDSRKMNAHCFELLIRGSPTEIRLKDCSWMTEEQFAKSFQSCDTSRLEVLQLDQCGRCIPDYVFLATSTPMWLPRLTSLSLSGACRLSDKGLQALVSSAPALRSINLSQCCLLTSASLNILADSLGSLLKELYLDDCQIMDAMLILPALKKLEHLEVLSLAGIQTVSDEFIRDYIIALGHNMKELVLKDCIKLTDASIKVIAENCSRLCALDLMNLHKLTDLSVGYLANSCKTLDTLKLCRNPFSDEAIAALLEITGDSLKELSLNNIKKVGYHTTLSLARHGKKLHTLDLSWCRSLMDNELGLIVDSCFSLRLLKLFGCSLVTEDFLNGLSNPEIQVVGLKMSPLLQHVKVPDAHQGVLRYSSASANLIQVRN</sequence>
<dbReference type="AlphaFoldDB" id="A0AAN9EXL0"/>
<evidence type="ECO:0000313" key="3">
    <source>
        <dbReference type="EMBL" id="KAK7265437.1"/>
    </source>
</evidence>
<dbReference type="SUPFAM" id="SSF52047">
    <property type="entry name" value="RNI-like"/>
    <property type="match status" value="1"/>
</dbReference>
<dbReference type="PANTHER" id="PTHR13318:SF101">
    <property type="entry name" value="F-BOX_LRR PROTEIN"/>
    <property type="match status" value="1"/>
</dbReference>
<dbReference type="EMBL" id="JAYKXN010000008">
    <property type="protein sequence ID" value="KAK7265437.1"/>
    <property type="molecule type" value="Genomic_DNA"/>
</dbReference>
<feature type="region of interest" description="Disordered" evidence="1">
    <location>
        <begin position="92"/>
        <end position="113"/>
    </location>
</feature>
<feature type="compositionally biased region" description="Low complexity" evidence="1">
    <location>
        <begin position="12"/>
        <end position="38"/>
    </location>
</feature>
<feature type="compositionally biased region" description="Polar residues" evidence="1">
    <location>
        <begin position="96"/>
        <end position="109"/>
    </location>
</feature>
<reference evidence="3 4" key="1">
    <citation type="submission" date="2024-01" db="EMBL/GenBank/DDBJ databases">
        <title>The genomes of 5 underutilized Papilionoideae crops provide insights into root nodulation and disease resistance.</title>
        <authorList>
            <person name="Yuan L."/>
        </authorList>
    </citation>
    <scope>NUCLEOTIDE SEQUENCE [LARGE SCALE GENOMIC DNA]</scope>
    <source>
        <strain evidence="3">LY-2023</strain>
        <tissue evidence="3">Leaf</tissue>
    </source>
</reference>